<keyword evidence="2" id="KW-1185">Reference proteome</keyword>
<evidence type="ECO:0000313" key="1">
    <source>
        <dbReference type="EMBL" id="PON40060.1"/>
    </source>
</evidence>
<gene>
    <name evidence="1" type="ORF">PanWU01x14_300030</name>
</gene>
<reference evidence="2" key="1">
    <citation type="submission" date="2016-06" db="EMBL/GenBank/DDBJ databases">
        <title>Parallel loss of symbiosis genes in relatives of nitrogen-fixing non-legume Parasponia.</title>
        <authorList>
            <person name="Van Velzen R."/>
            <person name="Holmer R."/>
            <person name="Bu F."/>
            <person name="Rutten L."/>
            <person name="Van Zeijl A."/>
            <person name="Liu W."/>
            <person name="Santuari L."/>
            <person name="Cao Q."/>
            <person name="Sharma T."/>
            <person name="Shen D."/>
            <person name="Roswanjaya Y."/>
            <person name="Wardhani T."/>
            <person name="Kalhor M.S."/>
            <person name="Jansen J."/>
            <person name="Van den Hoogen J."/>
            <person name="Gungor B."/>
            <person name="Hartog M."/>
            <person name="Hontelez J."/>
            <person name="Verver J."/>
            <person name="Yang W.-C."/>
            <person name="Schijlen E."/>
            <person name="Repin R."/>
            <person name="Schilthuizen M."/>
            <person name="Schranz E."/>
            <person name="Heidstra R."/>
            <person name="Miyata K."/>
            <person name="Fedorova E."/>
            <person name="Kohlen W."/>
            <person name="Bisseling T."/>
            <person name="Smit S."/>
            <person name="Geurts R."/>
        </authorList>
    </citation>
    <scope>NUCLEOTIDE SEQUENCE [LARGE SCALE GENOMIC DNA]</scope>
    <source>
        <strain evidence="2">cv. WU1-14</strain>
    </source>
</reference>
<evidence type="ECO:0000313" key="2">
    <source>
        <dbReference type="Proteomes" id="UP000237105"/>
    </source>
</evidence>
<name>A0A2P5AU34_PARAD</name>
<proteinExistence type="predicted"/>
<dbReference type="EMBL" id="JXTB01000447">
    <property type="protein sequence ID" value="PON40060.1"/>
    <property type="molecule type" value="Genomic_DNA"/>
</dbReference>
<protein>
    <submittedName>
        <fullName evidence="1">Uncharacterized protein</fullName>
    </submittedName>
</protein>
<dbReference type="AlphaFoldDB" id="A0A2P5AU34"/>
<dbReference type="OrthoDB" id="1163500at2759"/>
<comment type="caution">
    <text evidence="1">The sequence shown here is derived from an EMBL/GenBank/DDBJ whole genome shotgun (WGS) entry which is preliminary data.</text>
</comment>
<organism evidence="1 2">
    <name type="scientific">Parasponia andersonii</name>
    <name type="common">Sponia andersonii</name>
    <dbReference type="NCBI Taxonomy" id="3476"/>
    <lineage>
        <taxon>Eukaryota</taxon>
        <taxon>Viridiplantae</taxon>
        <taxon>Streptophyta</taxon>
        <taxon>Embryophyta</taxon>
        <taxon>Tracheophyta</taxon>
        <taxon>Spermatophyta</taxon>
        <taxon>Magnoliopsida</taxon>
        <taxon>eudicotyledons</taxon>
        <taxon>Gunneridae</taxon>
        <taxon>Pentapetalae</taxon>
        <taxon>rosids</taxon>
        <taxon>fabids</taxon>
        <taxon>Rosales</taxon>
        <taxon>Cannabaceae</taxon>
        <taxon>Parasponia</taxon>
    </lineage>
</organism>
<accession>A0A2P5AU34</accession>
<dbReference type="Proteomes" id="UP000237105">
    <property type="component" value="Unassembled WGS sequence"/>
</dbReference>
<sequence>MVYGLDAVIPTKIGLPTLHSEVIRDTSLNEQQLSCNIDLLEETRDIALVHLASYHQQARFYYAKKVSARRFNVRDWVLKVRTGNYSKLDSNWVGPYEVIKVLDNGAHVLKKLKTEKSLLNTWNAQHLQKYHV</sequence>